<dbReference type="PROSITE" id="PS50011">
    <property type="entry name" value="PROTEIN_KINASE_DOM"/>
    <property type="match status" value="1"/>
</dbReference>
<organism evidence="2 3">
    <name type="scientific">Thermothielavioides terrestris</name>
    <dbReference type="NCBI Taxonomy" id="2587410"/>
    <lineage>
        <taxon>Eukaryota</taxon>
        <taxon>Fungi</taxon>
        <taxon>Dikarya</taxon>
        <taxon>Ascomycota</taxon>
        <taxon>Pezizomycotina</taxon>
        <taxon>Sordariomycetes</taxon>
        <taxon>Sordariomycetidae</taxon>
        <taxon>Sordariales</taxon>
        <taxon>Chaetomiaceae</taxon>
        <taxon>Thermothielavioides</taxon>
    </lineage>
</organism>
<dbReference type="GO" id="GO:0004674">
    <property type="term" value="F:protein serine/threonine kinase activity"/>
    <property type="evidence" value="ECO:0007669"/>
    <property type="project" value="TreeGrafter"/>
</dbReference>
<evidence type="ECO:0000259" key="1">
    <source>
        <dbReference type="PROSITE" id="PS50011"/>
    </source>
</evidence>
<dbReference type="GO" id="GO:0005524">
    <property type="term" value="F:ATP binding"/>
    <property type="evidence" value="ECO:0007669"/>
    <property type="project" value="InterPro"/>
</dbReference>
<dbReference type="InterPro" id="IPR011009">
    <property type="entry name" value="Kinase-like_dom_sf"/>
</dbReference>
<sequence>MADTETTNSYGVSRPKGAELLMMGGSGAVYTFADRPGEVTKLSCREAVPTANVATEKRIYRRLGRHPNIIGCLGIDEDGGIRLERAKYGCLRLYFKEGGTATLAERVRWSLDLARAIQYLHDHNVRQVDIGGRNILLDAERNIRLCDFAGSAIDDTPPTIVAQDGFRHPDDDEATAGTLRAELHALGSAIFEIMTSTCPHWREEAESMGRALDLMREGVYPDVGGVVLGRVIAACWRGEYASAQEVADSIAEEQERSCHGDGAE</sequence>
<dbReference type="EMBL" id="OUUZ01000004">
    <property type="protein sequence ID" value="SPQ20367.1"/>
    <property type="molecule type" value="Genomic_DNA"/>
</dbReference>
<dbReference type="InterPro" id="IPR000719">
    <property type="entry name" value="Prot_kinase_dom"/>
</dbReference>
<evidence type="ECO:0000313" key="3">
    <source>
        <dbReference type="Proteomes" id="UP000289323"/>
    </source>
</evidence>
<evidence type="ECO:0000313" key="2">
    <source>
        <dbReference type="EMBL" id="SPQ20367.1"/>
    </source>
</evidence>
<name>A0A3S4EZK2_9PEZI</name>
<protein>
    <submittedName>
        <fullName evidence="2">9c606b9d-01d4-4b5a-8cc8-e2a22980546b</fullName>
    </submittedName>
</protein>
<dbReference type="Proteomes" id="UP000289323">
    <property type="component" value="Unassembled WGS sequence"/>
</dbReference>
<dbReference type="InterPro" id="IPR051681">
    <property type="entry name" value="Ser/Thr_Kinases-Pseudokinases"/>
</dbReference>
<proteinExistence type="predicted"/>
<dbReference type="PANTHER" id="PTHR44329">
    <property type="entry name" value="SERINE/THREONINE-PROTEIN KINASE TNNI3K-RELATED"/>
    <property type="match status" value="1"/>
</dbReference>
<feature type="domain" description="Protein kinase" evidence="1">
    <location>
        <begin position="15"/>
        <end position="264"/>
    </location>
</feature>
<accession>A0A3S4EZK2</accession>
<dbReference type="SUPFAM" id="SSF56112">
    <property type="entry name" value="Protein kinase-like (PK-like)"/>
    <property type="match status" value="1"/>
</dbReference>
<gene>
    <name evidence="2" type="ORF">TT172_LOCUS2786</name>
</gene>
<reference evidence="2 3" key="1">
    <citation type="submission" date="2018-04" db="EMBL/GenBank/DDBJ databases">
        <authorList>
            <person name="Huttner S."/>
            <person name="Dainat J."/>
        </authorList>
    </citation>
    <scope>NUCLEOTIDE SEQUENCE [LARGE SCALE GENOMIC DNA]</scope>
</reference>
<dbReference type="Pfam" id="PF00069">
    <property type="entry name" value="Pkinase"/>
    <property type="match status" value="1"/>
</dbReference>
<dbReference type="Gene3D" id="1.10.510.10">
    <property type="entry name" value="Transferase(Phosphotransferase) domain 1"/>
    <property type="match status" value="1"/>
</dbReference>
<dbReference type="AlphaFoldDB" id="A0A3S4EZK2"/>